<keyword evidence="3" id="KW-1185">Reference proteome</keyword>
<organism evidence="2 3">
    <name type="scientific">Shewanella subflava</name>
    <dbReference type="NCBI Taxonomy" id="2986476"/>
    <lineage>
        <taxon>Bacteria</taxon>
        <taxon>Pseudomonadati</taxon>
        <taxon>Pseudomonadota</taxon>
        <taxon>Gammaproteobacteria</taxon>
        <taxon>Alteromonadales</taxon>
        <taxon>Shewanellaceae</taxon>
        <taxon>Shewanella</taxon>
    </lineage>
</organism>
<protein>
    <submittedName>
        <fullName evidence="2">Uncharacterized protein</fullName>
    </submittedName>
</protein>
<reference evidence="2" key="1">
    <citation type="submission" date="2022-10" db="EMBL/GenBank/DDBJ databases">
        <title>Shewanella flava sp. nov, isolated from the estuary of the Fenhe River into the Yellow River.</title>
        <authorList>
            <person name="Li Y."/>
        </authorList>
    </citation>
    <scope>NUCLEOTIDE SEQUENCE</scope>
    <source>
        <strain evidence="2">FYR11-62</strain>
    </source>
</reference>
<dbReference type="EMBL" id="JAPDMX010000002">
    <property type="protein sequence ID" value="MCW3171252.1"/>
    <property type="molecule type" value="Genomic_DNA"/>
</dbReference>
<proteinExistence type="predicted"/>
<evidence type="ECO:0000313" key="3">
    <source>
        <dbReference type="Proteomes" id="UP001163714"/>
    </source>
</evidence>
<evidence type="ECO:0000256" key="1">
    <source>
        <dbReference type="SAM" id="Phobius"/>
    </source>
</evidence>
<comment type="caution">
    <text evidence="2">The sequence shown here is derived from an EMBL/GenBank/DDBJ whole genome shotgun (WGS) entry which is preliminary data.</text>
</comment>
<gene>
    <name evidence="2" type="ORF">OHT75_02025</name>
</gene>
<sequence>MYLLLVHPKSVTKRLSLAWSFFECALVVLIYGKFSVDVETTKGKPHKASGKTPTIGDCDIYEMTDIDNIRQIAAAKNDSVCDSTK</sequence>
<dbReference type="Proteomes" id="UP001163714">
    <property type="component" value="Unassembled WGS sequence"/>
</dbReference>
<name>A0ABT3I5H4_9GAMM</name>
<keyword evidence="1" id="KW-0472">Membrane</keyword>
<feature type="transmembrane region" description="Helical" evidence="1">
    <location>
        <begin position="15"/>
        <end position="34"/>
    </location>
</feature>
<dbReference type="RefSeq" id="WP_264724719.1">
    <property type="nucleotide sequence ID" value="NZ_JAPDMX010000002.1"/>
</dbReference>
<keyword evidence="1" id="KW-1133">Transmembrane helix</keyword>
<evidence type="ECO:0000313" key="2">
    <source>
        <dbReference type="EMBL" id="MCW3171252.1"/>
    </source>
</evidence>
<keyword evidence="1" id="KW-0812">Transmembrane</keyword>
<accession>A0ABT3I5H4</accession>